<comment type="caution">
    <text evidence="2">The sequence shown here is derived from an EMBL/GenBank/DDBJ whole genome shotgun (WGS) entry which is preliminary data.</text>
</comment>
<dbReference type="AlphaFoldDB" id="A0A2I1K0I7"/>
<evidence type="ECO:0000313" key="2">
    <source>
        <dbReference type="EMBL" id="PKY89123.1"/>
    </source>
</evidence>
<dbReference type="RefSeq" id="WP_101954179.1">
    <property type="nucleotide sequence ID" value="NZ_PKHE01000008.1"/>
</dbReference>
<dbReference type="InterPro" id="IPR011528">
    <property type="entry name" value="NERD"/>
</dbReference>
<sequence>MSELNYLLYRMFRGDEVSKLDNLVKGYRGEQDFAQIVQQFLPSNSLYMQDFIFEMPGYAQIDGLLITPTEIHLYEIKNYDAHCSIQNNRLYYNEHHLQHNPMIQLMRATDSFNNILIKEQIPITVHPHLVLIHPYGTFETDGSSEISVLTRHQLRHHFQQIGQRANAKWIINPNKLAQILADYRIVDWHDYHTDLPLDPTKLKRGIYCLHCGSYRIQASKHNLRCEHCKSQTPKKEVLKYLIHECSTLTSGEILRPDILFDLSEDIFNRKWVYKILSETLPKHHRGQYHKPTATPYLPIMLDLYDRLGKN</sequence>
<proteinExistence type="predicted"/>
<name>A0A2I1K0I7_9LACT</name>
<gene>
    <name evidence="2" type="ORF">CYJ57_04070</name>
</gene>
<accession>A0A2I1K0I7</accession>
<dbReference type="OrthoDB" id="2136191at2"/>
<evidence type="ECO:0000313" key="3">
    <source>
        <dbReference type="Proteomes" id="UP000234384"/>
    </source>
</evidence>
<dbReference type="PROSITE" id="PS50965">
    <property type="entry name" value="NERD"/>
    <property type="match status" value="1"/>
</dbReference>
<feature type="domain" description="NERD" evidence="1">
    <location>
        <begin position="25"/>
        <end position="135"/>
    </location>
</feature>
<dbReference type="Pfam" id="PF08378">
    <property type="entry name" value="NERD"/>
    <property type="match status" value="1"/>
</dbReference>
<dbReference type="EMBL" id="PKHE01000008">
    <property type="protein sequence ID" value="PKY89123.1"/>
    <property type="molecule type" value="Genomic_DNA"/>
</dbReference>
<dbReference type="Proteomes" id="UP000234384">
    <property type="component" value="Unassembled WGS sequence"/>
</dbReference>
<evidence type="ECO:0000259" key="1">
    <source>
        <dbReference type="PROSITE" id="PS50965"/>
    </source>
</evidence>
<protein>
    <recommendedName>
        <fullName evidence="1">NERD domain-containing protein</fullName>
    </recommendedName>
</protein>
<organism evidence="2 3">
    <name type="scientific">Falseniella ignava</name>
    <dbReference type="NCBI Taxonomy" id="137730"/>
    <lineage>
        <taxon>Bacteria</taxon>
        <taxon>Bacillati</taxon>
        <taxon>Bacillota</taxon>
        <taxon>Bacilli</taxon>
        <taxon>Lactobacillales</taxon>
        <taxon>Aerococcaceae</taxon>
        <taxon>Falseniella</taxon>
    </lineage>
</organism>
<reference evidence="2 3" key="1">
    <citation type="submission" date="2017-12" db="EMBL/GenBank/DDBJ databases">
        <title>Phylogenetic diversity of female urinary microbiome.</title>
        <authorList>
            <person name="Thomas-White K."/>
            <person name="Wolfe A.J."/>
        </authorList>
    </citation>
    <scope>NUCLEOTIDE SEQUENCE [LARGE SCALE GENOMIC DNA]</scope>
    <source>
        <strain evidence="2 3">UMB0898</strain>
    </source>
</reference>